<evidence type="ECO:0000256" key="2">
    <source>
        <dbReference type="ARBA" id="ARBA00022801"/>
    </source>
</evidence>
<gene>
    <name evidence="3" type="ORF">D8779_14195</name>
</gene>
<dbReference type="RefSeq" id="WP_136665112.1">
    <property type="nucleotide sequence ID" value="NZ_RFLV01000002.1"/>
</dbReference>
<dbReference type="GO" id="GO:0050568">
    <property type="term" value="F:protein-glutamine glutaminase activity"/>
    <property type="evidence" value="ECO:0007669"/>
    <property type="project" value="InterPro"/>
</dbReference>
<dbReference type="EMBL" id="RFLV01000002">
    <property type="protein sequence ID" value="TIH08634.1"/>
    <property type="molecule type" value="Genomic_DNA"/>
</dbReference>
<dbReference type="SUPFAM" id="SSF64438">
    <property type="entry name" value="CNF1/YfiH-like putative cysteine hydrolases"/>
    <property type="match status" value="1"/>
</dbReference>
<protein>
    <submittedName>
        <fullName evidence="3">Chemotaxis protein</fullName>
    </submittedName>
</protein>
<name>A0A4V4R802_9PSED</name>
<dbReference type="AlphaFoldDB" id="A0A4V4R802"/>
<evidence type="ECO:0000313" key="4">
    <source>
        <dbReference type="Proteomes" id="UP000307541"/>
    </source>
</evidence>
<dbReference type="PANTHER" id="PTHR35147">
    <property type="entry name" value="CHEMORECEPTOR GLUTAMINE DEAMIDASE CHED-RELATED"/>
    <property type="match status" value="1"/>
</dbReference>
<accession>A0A4V4R802</accession>
<dbReference type="InterPro" id="IPR005659">
    <property type="entry name" value="Chemorcpt_Glu_NH3ase_CheD"/>
</dbReference>
<dbReference type="PANTHER" id="PTHR35147:SF3">
    <property type="entry name" value="CHEMORECEPTOR GLUTAMINE DEAMIDASE CHED 1-RELATED"/>
    <property type="match status" value="1"/>
</dbReference>
<proteinExistence type="predicted"/>
<keyword evidence="2" id="KW-0378">Hydrolase</keyword>
<organism evidence="3 4">
    <name type="scientific">Pseudomonas leptonychotis</name>
    <dbReference type="NCBI Taxonomy" id="2448482"/>
    <lineage>
        <taxon>Bacteria</taxon>
        <taxon>Pseudomonadati</taxon>
        <taxon>Pseudomonadota</taxon>
        <taxon>Gammaproteobacteria</taxon>
        <taxon>Pseudomonadales</taxon>
        <taxon>Pseudomonadaceae</taxon>
        <taxon>Pseudomonas</taxon>
    </lineage>
</organism>
<dbReference type="InterPro" id="IPR011324">
    <property type="entry name" value="Cytotoxic_necrot_fac-like_cat"/>
</dbReference>
<dbReference type="Proteomes" id="UP000307541">
    <property type="component" value="Unassembled WGS sequence"/>
</dbReference>
<dbReference type="Pfam" id="PF03975">
    <property type="entry name" value="CheD"/>
    <property type="match status" value="1"/>
</dbReference>
<comment type="caution">
    <text evidence="3">The sequence shown here is derived from an EMBL/GenBank/DDBJ whole genome shotgun (WGS) entry which is preliminary data.</text>
</comment>
<evidence type="ECO:0000256" key="1">
    <source>
        <dbReference type="ARBA" id="ARBA00022500"/>
    </source>
</evidence>
<sequence>MSNQQFLMPGDYFFGQYDGNLLTLLGSCVAVTLWHPRLQLAALTHFLLPRGQRFDPQDTHYGEAVFNQLQADMARLGTQPSEYLKGLFGGGTQMESKRGSDLNVAAKNVSFSCEQFELLGWRIDQQALGGSYRRLSLDARTGKVTCKDLQDCNQLRIRE</sequence>
<dbReference type="InterPro" id="IPR038592">
    <property type="entry name" value="CheD-like_sf"/>
</dbReference>
<dbReference type="GO" id="GO:0006935">
    <property type="term" value="P:chemotaxis"/>
    <property type="evidence" value="ECO:0007669"/>
    <property type="project" value="UniProtKB-KW"/>
</dbReference>
<dbReference type="Gene3D" id="3.30.1330.200">
    <property type="match status" value="1"/>
</dbReference>
<dbReference type="CDD" id="cd16352">
    <property type="entry name" value="CheD"/>
    <property type="match status" value="1"/>
</dbReference>
<reference evidence="3 4" key="1">
    <citation type="submission" date="2018-10" db="EMBL/GenBank/DDBJ databases">
        <title>Pseudomonas leptonychotis sp. nov., isolated from Weddell seals in Antarctica.</title>
        <authorList>
            <person name="Novakova D."/>
            <person name="Svec P."/>
            <person name="Kralova S."/>
            <person name="Kristofova L."/>
            <person name="Zeman M."/>
            <person name="Pantucek R."/>
            <person name="Maslanova I."/>
            <person name="Sedlacek I."/>
        </authorList>
    </citation>
    <scope>NUCLEOTIDE SEQUENCE [LARGE SCALE GENOMIC DNA]</scope>
    <source>
        <strain evidence="3 4">CCM 8849</strain>
    </source>
</reference>
<keyword evidence="1" id="KW-0145">Chemotaxis</keyword>
<evidence type="ECO:0000313" key="3">
    <source>
        <dbReference type="EMBL" id="TIH08634.1"/>
    </source>
</evidence>
<dbReference type="OrthoDB" id="9807202at2"/>
<keyword evidence="4" id="KW-1185">Reference proteome</keyword>